<dbReference type="Pfam" id="PF02534">
    <property type="entry name" value="T4SS-DNA_transf"/>
    <property type="match status" value="1"/>
</dbReference>
<dbReference type="AlphaFoldDB" id="W6RPW0"/>
<sequence>MHSFLGATTCPLENLFEGRADLFMVVPLDQVDAQAVFLRLLTNIILGMAVRLEGAKKPKKNVLLVLDEFVRLGRMEKLINIANVPPAAASKRCLSPRTRARSKASTARATPLAFSAPASPPAFSVLAAPSSKPPIGP</sequence>
<organism evidence="3 4">
    <name type="scientific">Rhizobium favelukesii</name>
    <dbReference type="NCBI Taxonomy" id="348824"/>
    <lineage>
        <taxon>Bacteria</taxon>
        <taxon>Pseudomonadati</taxon>
        <taxon>Pseudomonadota</taxon>
        <taxon>Alphaproteobacteria</taxon>
        <taxon>Hyphomicrobiales</taxon>
        <taxon>Rhizobiaceae</taxon>
        <taxon>Rhizobium/Agrobacterium group</taxon>
        <taxon>Rhizobium</taxon>
    </lineage>
</organism>
<evidence type="ECO:0000313" key="4">
    <source>
        <dbReference type="Proteomes" id="UP000019443"/>
    </source>
</evidence>
<feature type="region of interest" description="Disordered" evidence="2">
    <location>
        <begin position="92"/>
        <end position="137"/>
    </location>
</feature>
<keyword evidence="3" id="KW-0614">Plasmid</keyword>
<geneLocation type="plasmid" evidence="3 4">
    <name>pLPU83c</name>
</geneLocation>
<gene>
    <name evidence="3" type="ORF">LPU83_pLPU83c_0326</name>
</gene>
<accession>W6RPW0</accession>
<protein>
    <submittedName>
        <fullName evidence="3">Uncharacterized protein</fullName>
    </submittedName>
</protein>
<feature type="compositionally biased region" description="Low complexity" evidence="2">
    <location>
        <begin position="103"/>
        <end position="130"/>
    </location>
</feature>
<keyword evidence="1" id="KW-0184">Conjugation</keyword>
<dbReference type="HOGENOM" id="CLU_1863590_0_0_5"/>
<dbReference type="GO" id="GO:0016020">
    <property type="term" value="C:membrane"/>
    <property type="evidence" value="ECO:0007669"/>
    <property type="project" value="InterPro"/>
</dbReference>
<name>W6RPW0_9HYPH</name>
<dbReference type="Gene3D" id="3.40.50.300">
    <property type="entry name" value="P-loop containing nucleotide triphosphate hydrolases"/>
    <property type="match status" value="1"/>
</dbReference>
<evidence type="ECO:0000256" key="1">
    <source>
        <dbReference type="ARBA" id="ARBA00022971"/>
    </source>
</evidence>
<evidence type="ECO:0000256" key="2">
    <source>
        <dbReference type="SAM" id="MobiDB-lite"/>
    </source>
</evidence>
<evidence type="ECO:0000313" key="3">
    <source>
        <dbReference type="EMBL" id="CDM60888.1"/>
    </source>
</evidence>
<reference evidence="3" key="1">
    <citation type="submission" date="2013-11" db="EMBL/GenBank/DDBJ databases">
        <title>Draft genome sequence of the broad-host-range Rhizobium sp. LPU83 strain, a member of the low-genetic diversity Oregon-like Rhizobium sp. group.</title>
        <authorList>
            <person name="Wibberg D."/>
            <person name="Puehler A."/>
            <person name="Schlueter A."/>
        </authorList>
    </citation>
    <scope>NUCLEOTIDE SEQUENCE [LARGE SCALE GENOMIC DNA]</scope>
    <source>
        <strain evidence="3">LPU83</strain>
        <plasmid evidence="3">pLPU83c</plasmid>
    </source>
</reference>
<dbReference type="InterPro" id="IPR027417">
    <property type="entry name" value="P-loop_NTPase"/>
</dbReference>
<dbReference type="Proteomes" id="UP000019443">
    <property type="component" value="Plasmid pLPU83c"/>
</dbReference>
<dbReference type="EMBL" id="HG916854">
    <property type="protein sequence ID" value="CDM60888.1"/>
    <property type="molecule type" value="Genomic_DNA"/>
</dbReference>
<dbReference type="KEGG" id="rhl:LPU83_pLPU83c_0326"/>
<dbReference type="InterPro" id="IPR003688">
    <property type="entry name" value="TraG/VirD4"/>
</dbReference>
<proteinExistence type="predicted"/>
<dbReference type="PATRIC" id="fig|348824.6.peg.5042"/>
<keyword evidence="4" id="KW-1185">Reference proteome</keyword>